<keyword evidence="1" id="KW-0862">Zinc</keyword>
<evidence type="ECO:0000256" key="1">
    <source>
        <dbReference type="PROSITE-ProRule" id="PRU00175"/>
    </source>
</evidence>
<feature type="transmembrane region" description="Helical" evidence="2">
    <location>
        <begin position="104"/>
        <end position="125"/>
    </location>
</feature>
<proteinExistence type="predicted"/>
<keyword evidence="1" id="KW-0479">Metal-binding</keyword>
<sequence length="315" mass="34266">MESVNTATALAGDDTADNSALIRAAASSVAQLIVGHGPPTSTDRDDPDDPLVEMARLDPASAARFVQHAMLTGGLSSGLVAVVSGSLLAVHWSIWAQCERPLRWWLLANCLLQCVQVPLRLAFWASVRAAESERQCIPDRIAQLASTQAWRVSKLVSLMTYFWMILGIVWAMNSRGCNTCPNLIPTVVAVLATSAARVLCAFIGFRMAFPLAARAAEAAEMVAATAEQICGLDTVTHESDESTELSCAVCLSEFCDGEALRKLPSPCNHRFHVDCCDQWLARSKRCPLCMRNIDEVAEGPKTWGFCDRRHKPHAQ</sequence>
<dbReference type="InterPro" id="IPR013083">
    <property type="entry name" value="Znf_RING/FYVE/PHD"/>
</dbReference>
<keyword evidence="2" id="KW-1133">Transmembrane helix</keyword>
<gene>
    <name evidence="4" type="ORF">PCOR1329_LOCUS6155</name>
</gene>
<feature type="transmembrane region" description="Helical" evidence="2">
    <location>
        <begin position="155"/>
        <end position="172"/>
    </location>
</feature>
<dbReference type="PANTHER" id="PTHR22765:SF183">
    <property type="entry name" value="OS06G0534800 PROTEIN"/>
    <property type="match status" value="1"/>
</dbReference>
<feature type="domain" description="RING-type" evidence="3">
    <location>
        <begin position="247"/>
        <end position="289"/>
    </location>
</feature>
<dbReference type="Pfam" id="PF13639">
    <property type="entry name" value="zf-RING_2"/>
    <property type="match status" value="1"/>
</dbReference>
<dbReference type="SUPFAM" id="SSF57850">
    <property type="entry name" value="RING/U-box"/>
    <property type="match status" value="1"/>
</dbReference>
<dbReference type="EMBL" id="CAUYUJ010001647">
    <property type="protein sequence ID" value="CAK0796925.1"/>
    <property type="molecule type" value="Genomic_DNA"/>
</dbReference>
<evidence type="ECO:0000259" key="3">
    <source>
        <dbReference type="PROSITE" id="PS50089"/>
    </source>
</evidence>
<feature type="transmembrane region" description="Helical" evidence="2">
    <location>
        <begin position="184"/>
        <end position="205"/>
    </location>
</feature>
<dbReference type="InterPro" id="IPR001841">
    <property type="entry name" value="Znf_RING"/>
</dbReference>
<comment type="caution">
    <text evidence="4">The sequence shown here is derived from an EMBL/GenBank/DDBJ whole genome shotgun (WGS) entry which is preliminary data.</text>
</comment>
<evidence type="ECO:0000256" key="2">
    <source>
        <dbReference type="SAM" id="Phobius"/>
    </source>
</evidence>
<protein>
    <recommendedName>
        <fullName evidence="3">RING-type domain-containing protein</fullName>
    </recommendedName>
</protein>
<dbReference type="Proteomes" id="UP001189429">
    <property type="component" value="Unassembled WGS sequence"/>
</dbReference>
<keyword evidence="2" id="KW-0472">Membrane</keyword>
<keyword evidence="2" id="KW-0812">Transmembrane</keyword>
<evidence type="ECO:0000313" key="5">
    <source>
        <dbReference type="Proteomes" id="UP001189429"/>
    </source>
</evidence>
<reference evidence="4" key="1">
    <citation type="submission" date="2023-10" db="EMBL/GenBank/DDBJ databases">
        <authorList>
            <person name="Chen Y."/>
            <person name="Shah S."/>
            <person name="Dougan E. K."/>
            <person name="Thang M."/>
            <person name="Chan C."/>
        </authorList>
    </citation>
    <scope>NUCLEOTIDE SEQUENCE [LARGE SCALE GENOMIC DNA]</scope>
</reference>
<evidence type="ECO:0000313" key="4">
    <source>
        <dbReference type="EMBL" id="CAK0796925.1"/>
    </source>
</evidence>
<dbReference type="Gene3D" id="3.30.40.10">
    <property type="entry name" value="Zinc/RING finger domain, C3HC4 (zinc finger)"/>
    <property type="match status" value="1"/>
</dbReference>
<name>A0ABN9PV70_9DINO</name>
<dbReference type="InterPro" id="IPR051826">
    <property type="entry name" value="E3_ubiquitin-ligase_domain"/>
</dbReference>
<feature type="transmembrane region" description="Helical" evidence="2">
    <location>
        <begin position="69"/>
        <end position="92"/>
    </location>
</feature>
<dbReference type="PANTHER" id="PTHR22765">
    <property type="entry name" value="RING FINGER AND PROTEASE ASSOCIATED DOMAIN-CONTAINING"/>
    <property type="match status" value="1"/>
</dbReference>
<organism evidence="4 5">
    <name type="scientific">Prorocentrum cordatum</name>
    <dbReference type="NCBI Taxonomy" id="2364126"/>
    <lineage>
        <taxon>Eukaryota</taxon>
        <taxon>Sar</taxon>
        <taxon>Alveolata</taxon>
        <taxon>Dinophyceae</taxon>
        <taxon>Prorocentrales</taxon>
        <taxon>Prorocentraceae</taxon>
        <taxon>Prorocentrum</taxon>
    </lineage>
</organism>
<keyword evidence="1" id="KW-0863">Zinc-finger</keyword>
<keyword evidence="5" id="KW-1185">Reference proteome</keyword>
<dbReference type="SMART" id="SM00184">
    <property type="entry name" value="RING"/>
    <property type="match status" value="1"/>
</dbReference>
<dbReference type="PROSITE" id="PS50089">
    <property type="entry name" value="ZF_RING_2"/>
    <property type="match status" value="1"/>
</dbReference>
<accession>A0ABN9PV70</accession>